<dbReference type="AlphaFoldDB" id="A0A0N4ZQ11"/>
<evidence type="ECO:0000313" key="3">
    <source>
        <dbReference type="WBParaSite" id="PTRK_0001061600.1"/>
    </source>
</evidence>
<proteinExistence type="predicted"/>
<protein>
    <submittedName>
        <fullName evidence="3">IgGFc_binding domain-containing protein</fullName>
    </submittedName>
</protein>
<evidence type="ECO:0000313" key="2">
    <source>
        <dbReference type="Proteomes" id="UP000038045"/>
    </source>
</evidence>
<keyword evidence="2" id="KW-1185">Reference proteome</keyword>
<keyword evidence="1" id="KW-0732">Signal</keyword>
<name>A0A0N4ZQ11_PARTI</name>
<reference evidence="3" key="1">
    <citation type="submission" date="2017-02" db="UniProtKB">
        <authorList>
            <consortium name="WormBaseParasite"/>
        </authorList>
    </citation>
    <scope>IDENTIFICATION</scope>
</reference>
<feature type="chain" id="PRO_5005892066" evidence="1">
    <location>
        <begin position="21"/>
        <end position="1062"/>
    </location>
</feature>
<dbReference type="WBParaSite" id="PTRK_0001061600.1">
    <property type="protein sequence ID" value="PTRK_0001061600.1"/>
    <property type="gene ID" value="PTRK_0001061600"/>
</dbReference>
<organism evidence="2 3">
    <name type="scientific">Parastrongyloides trichosuri</name>
    <name type="common">Possum-specific nematode worm</name>
    <dbReference type="NCBI Taxonomy" id="131310"/>
    <lineage>
        <taxon>Eukaryota</taxon>
        <taxon>Metazoa</taxon>
        <taxon>Ecdysozoa</taxon>
        <taxon>Nematoda</taxon>
        <taxon>Chromadorea</taxon>
        <taxon>Rhabditida</taxon>
        <taxon>Tylenchina</taxon>
        <taxon>Panagrolaimomorpha</taxon>
        <taxon>Strongyloidoidea</taxon>
        <taxon>Strongyloididae</taxon>
        <taxon>Parastrongyloides</taxon>
    </lineage>
</organism>
<feature type="signal peptide" evidence="1">
    <location>
        <begin position="1"/>
        <end position="20"/>
    </location>
</feature>
<accession>A0A0N4ZQ11</accession>
<dbReference type="Proteomes" id="UP000038045">
    <property type="component" value="Unplaced"/>
</dbReference>
<sequence length="1062" mass="116381">MNYINFFALLFVTIVSTTYCYQDSDGTSFITSFLYKDALIPSNFSLSLYFLPRDNVPTTVSISYYSLKNKAINNLTLVAIYNQINQQTFDYNDVISEFHPSSGHAWNVTDPRIFIQSTAPIKVIARLYNTVNNQGDMYIVPPTTFAGTKYLVKLPQTAVGKLQLLHILAVENQNVFVNVITTTPGANATFNQSFYINGALGQPQRLISVLFTGPGKSFYITSTYPILITAAVNGADLNAYSSTNTTSTNNYDYAAFIPQPIGEWNCKTMLTPKDRRVTVADHTVALDVAPSDVACWDKLPILTYTNQNIINGTSITIPVQQVTEFPIDHLSINEFATTSSHAVAIWTRIGSPKASNSGTLNGMYIHYIPETTQFYNGSTQFIALNGGDYLEVYIENLQGSDTITLNGIPIFESISTTQTLDFFNKTYIVYKLNAPLPGVYTFNCSANYIAYLISKSNNQTNTAYGYLTGFNKSKLQTYWAADSTTVAPTTSIGPINFSTTPKLVMTTTKVSSSLMFIKIKLIMKFITYILSILSVLAYIGSCNDDTYGTNFVTSFLYKNALNPTKMHLSLFFLPRDNVTTTVTVSWYSLVSKQQKNTTINAVYHEQNPLVFDYSDVVSDGHIASGHAWNVTDPRIIISSNKPVKVYARLFNTANNQGDVYLVPPVLFAGQKFLFSLPESVALTNQLVHILALPNNDATVQIIQSSPNGTVLLNQTVSVTGALGGNQRIVPIMITNGSPSIYINANTSIVIVAAVKCANLNAYNSNNATSSNTCDYAAFMPQQIRTWDCQSSLLVQDKRVISGDHTISVGISPADTTCNSPFPVLSYTNLNSILGVNNSLPTKQVTNFQVIHSLINEYATESQKARISLSRVGSPKANKNQTLDGIYIHYIPETTQYYSGKTQFVTFTDGDHLEVYVSNLKINDNITLNGIPLINGLINSQVIYSFGSTYNVFKLNANRIGLHTFSCTAKYIAYVVSKTNKNTNTAYGYVTGYGISQLVPIGGSTTTLSPLVSTVTGPTTTTASAGPTQTVTSIPLTTTTKGTSNVSFSFILGFLSFSLLLIR</sequence>
<evidence type="ECO:0000256" key="1">
    <source>
        <dbReference type="SAM" id="SignalP"/>
    </source>
</evidence>